<dbReference type="Gene3D" id="3.10.620.30">
    <property type="match status" value="1"/>
</dbReference>
<evidence type="ECO:0000259" key="1">
    <source>
        <dbReference type="Pfam" id="PF01841"/>
    </source>
</evidence>
<reference evidence="2 3" key="1">
    <citation type="submission" date="2017-08" db="EMBL/GenBank/DDBJ databases">
        <title>Complete genome sequence of Mucilaginibacter sp. strain BJC16-A31.</title>
        <authorList>
            <consortium name="Henan University of Science and Technology"/>
            <person name="You X."/>
        </authorList>
    </citation>
    <scope>NUCLEOTIDE SEQUENCE [LARGE SCALE GENOMIC DNA]</scope>
    <source>
        <strain evidence="2 3">BJC16-A31</strain>
    </source>
</reference>
<evidence type="ECO:0000313" key="2">
    <source>
        <dbReference type="EMBL" id="ASU34297.1"/>
    </source>
</evidence>
<dbReference type="Gene3D" id="2.60.40.3140">
    <property type="match status" value="1"/>
</dbReference>
<gene>
    <name evidence="2" type="ORF">MuYL_2410</name>
</gene>
<feature type="domain" description="Transglutaminase-like" evidence="1">
    <location>
        <begin position="252"/>
        <end position="328"/>
    </location>
</feature>
<dbReference type="AlphaFoldDB" id="A0A223NWP9"/>
<evidence type="ECO:0000313" key="3">
    <source>
        <dbReference type="Proteomes" id="UP000215002"/>
    </source>
</evidence>
<protein>
    <submittedName>
        <fullName evidence="2">Transglutaminase-like superfamily protein</fullName>
    </submittedName>
</protein>
<dbReference type="InterPro" id="IPR002931">
    <property type="entry name" value="Transglutaminase-like"/>
</dbReference>
<keyword evidence="3" id="KW-1185">Reference proteome</keyword>
<accession>A0A223NWP9</accession>
<dbReference type="KEGG" id="muc:MuYL_2410"/>
<sequence length="614" mass="70393">MFVDLQAFAIPADSSVTITSAKNNYQFIYNAKLARIEVKYLLNTVYTSNNYLVSLPVSENYNDQVTINDVECKVDNHTPKDFQPKYSYYSVNDVFYSDERICYFPLLLQKKGSTANVTFTETIADPRYLTSAYFSDSYAVKKRDVIFKIPRWMNVELKEMNFNGYNITETTTYNKGDDADIITYTAVNLPAFKTEENSPGPTYIYPHILILSKSAKAGGRDFRYLGTVEDMYTWCHGLTKEVINDKAVLSAKAKELTAGLTADMDKIKALFYYVQDNVRYIAFEDGMAGFKPEKADEVLRKKYGDCKGMANLTKELLTASGYDARLCWLGTDHIAYNYQTPSLAVDNHMICALNFKGKFIYLDATETYLGLNEYAERIQGREVMMEDGEHFVLNKIPYALPAQNYDFETSRLTINGTSLDGSVKHLWKGEEKESVLSGLSNIKKEKADEAMNHYLSNNNNDYAIKELNLSSTDNVDKDLTAAYKLEYKNAVSSFSKAYYVDLDFKKEFLNSAIKTDERKHDYWFEYKTNLYKETELTLPAKYKVSSVPAPLNIVNPDYEFHITYDSQPGKIIYKKNLLIKNTHLTVSKFAQWNRDIEQLAKTYNENITLKPISE</sequence>
<name>A0A223NWP9_9SPHI</name>
<dbReference type="InterPro" id="IPR038765">
    <property type="entry name" value="Papain-like_cys_pep_sf"/>
</dbReference>
<dbReference type="Gene3D" id="2.60.120.1130">
    <property type="match status" value="1"/>
</dbReference>
<dbReference type="EMBL" id="CP022743">
    <property type="protein sequence ID" value="ASU34297.1"/>
    <property type="molecule type" value="Genomic_DNA"/>
</dbReference>
<dbReference type="Proteomes" id="UP000215002">
    <property type="component" value="Chromosome"/>
</dbReference>
<organism evidence="2 3">
    <name type="scientific">Mucilaginibacter xinganensis</name>
    <dbReference type="NCBI Taxonomy" id="1234841"/>
    <lineage>
        <taxon>Bacteria</taxon>
        <taxon>Pseudomonadati</taxon>
        <taxon>Bacteroidota</taxon>
        <taxon>Sphingobacteriia</taxon>
        <taxon>Sphingobacteriales</taxon>
        <taxon>Sphingobacteriaceae</taxon>
        <taxon>Mucilaginibacter</taxon>
    </lineage>
</organism>
<dbReference type="Pfam" id="PF01841">
    <property type="entry name" value="Transglut_core"/>
    <property type="match status" value="1"/>
</dbReference>
<proteinExistence type="predicted"/>
<dbReference type="SUPFAM" id="SSF54001">
    <property type="entry name" value="Cysteine proteinases"/>
    <property type="match status" value="1"/>
</dbReference>